<name>A0A5N6R0R8_9ROSI</name>
<evidence type="ECO:0000313" key="1">
    <source>
        <dbReference type="EMBL" id="KAE8023068.1"/>
    </source>
</evidence>
<accession>A0A5N6R0R8</accession>
<proteinExistence type="predicted"/>
<evidence type="ECO:0000313" key="2">
    <source>
        <dbReference type="Proteomes" id="UP000327013"/>
    </source>
</evidence>
<dbReference type="GO" id="GO:0042372">
    <property type="term" value="P:phylloquinone biosynthetic process"/>
    <property type="evidence" value="ECO:0007669"/>
    <property type="project" value="TreeGrafter"/>
</dbReference>
<dbReference type="GO" id="GO:0008909">
    <property type="term" value="F:isochorismate synthase activity"/>
    <property type="evidence" value="ECO:0007669"/>
    <property type="project" value="InterPro"/>
</dbReference>
<organism evidence="1 2">
    <name type="scientific">Carpinus fangiana</name>
    <dbReference type="NCBI Taxonomy" id="176857"/>
    <lineage>
        <taxon>Eukaryota</taxon>
        <taxon>Viridiplantae</taxon>
        <taxon>Streptophyta</taxon>
        <taxon>Embryophyta</taxon>
        <taxon>Tracheophyta</taxon>
        <taxon>Spermatophyta</taxon>
        <taxon>Magnoliopsida</taxon>
        <taxon>eudicotyledons</taxon>
        <taxon>Gunneridae</taxon>
        <taxon>Pentapetalae</taxon>
        <taxon>rosids</taxon>
        <taxon>fabids</taxon>
        <taxon>Fagales</taxon>
        <taxon>Betulaceae</taxon>
        <taxon>Carpinus</taxon>
    </lineage>
</organism>
<keyword evidence="2" id="KW-1185">Reference proteome</keyword>
<dbReference type="Proteomes" id="UP000327013">
    <property type="component" value="Chromosome 3"/>
</dbReference>
<gene>
    <name evidence="1" type="ORF">FH972_008819</name>
</gene>
<sequence length="300" mass="33328">MSLAQALSPPFSDLHFRTKRSVPRVVEAARVDGPVVEIGEFAGTEDGDLVFETCITRTLPPALTLEQGLQRITEAVEKMKMDPPSSACGIFRFQVPVPPSPKALNWFCCQPAESSVYPLFFLSKNTDNPTYKSLYLNESSGVFGIGAAIYFTNSSSFTSGELSSTKSYFISKSPCNSKHPKLSYYLPLVTGYFMALTVLKYLRGFMDINFNMESSSMVHEAGSSYFFIPQIELHEYEGVSTLAATLAWSDSSLCSFEEAVCSYELSLKQDFQSECNIYLKPSFEVKSKEPCRSPLTLAFQ</sequence>
<reference evidence="1 2" key="1">
    <citation type="submission" date="2019-06" db="EMBL/GenBank/DDBJ databases">
        <title>A chromosomal-level reference genome of Carpinus fangiana (Coryloideae, Betulaceae).</title>
        <authorList>
            <person name="Yang X."/>
            <person name="Wang Z."/>
            <person name="Zhang L."/>
            <person name="Hao G."/>
            <person name="Liu J."/>
            <person name="Yang Y."/>
        </authorList>
    </citation>
    <scope>NUCLEOTIDE SEQUENCE [LARGE SCALE GENOMIC DNA]</scope>
    <source>
        <strain evidence="1">Cfa_2016G</strain>
        <tissue evidence="1">Leaf</tissue>
    </source>
</reference>
<dbReference type="OrthoDB" id="8119704at2759"/>
<dbReference type="EMBL" id="CM017323">
    <property type="protein sequence ID" value="KAE8023068.1"/>
    <property type="molecule type" value="Genomic_DNA"/>
</dbReference>
<dbReference type="GO" id="GO:0009536">
    <property type="term" value="C:plastid"/>
    <property type="evidence" value="ECO:0007669"/>
    <property type="project" value="TreeGrafter"/>
</dbReference>
<dbReference type="InterPro" id="IPR044250">
    <property type="entry name" value="MenF-like"/>
</dbReference>
<dbReference type="PANTHER" id="PTHR47253">
    <property type="match status" value="1"/>
</dbReference>
<evidence type="ECO:0008006" key="3">
    <source>
        <dbReference type="Google" id="ProtNLM"/>
    </source>
</evidence>
<dbReference type="AlphaFoldDB" id="A0A5N6R0R8"/>
<dbReference type="PANTHER" id="PTHR47253:SF6">
    <property type="entry name" value="OS02G0581400 PROTEIN"/>
    <property type="match status" value="1"/>
</dbReference>
<protein>
    <recommendedName>
        <fullName evidence="3">Protein PHYLLO, chloroplastic</fullName>
    </recommendedName>
</protein>